<evidence type="ECO:0000313" key="2">
    <source>
        <dbReference type="Proteomes" id="UP001281147"/>
    </source>
</evidence>
<gene>
    <name evidence="1" type="ORF">LTR37_006279</name>
</gene>
<organism evidence="1 2">
    <name type="scientific">Vermiconidia calcicola</name>
    <dbReference type="NCBI Taxonomy" id="1690605"/>
    <lineage>
        <taxon>Eukaryota</taxon>
        <taxon>Fungi</taxon>
        <taxon>Dikarya</taxon>
        <taxon>Ascomycota</taxon>
        <taxon>Pezizomycotina</taxon>
        <taxon>Dothideomycetes</taxon>
        <taxon>Dothideomycetidae</taxon>
        <taxon>Mycosphaerellales</taxon>
        <taxon>Extremaceae</taxon>
        <taxon>Vermiconidia</taxon>
    </lineage>
</organism>
<dbReference type="EMBL" id="JAUTXU010000041">
    <property type="protein sequence ID" value="KAK3716649.1"/>
    <property type="molecule type" value="Genomic_DNA"/>
</dbReference>
<name>A0ACC3NIB1_9PEZI</name>
<keyword evidence="2" id="KW-1185">Reference proteome</keyword>
<protein>
    <submittedName>
        <fullName evidence="1">Uncharacterized protein</fullName>
    </submittedName>
</protein>
<comment type="caution">
    <text evidence="1">The sequence shown here is derived from an EMBL/GenBank/DDBJ whole genome shotgun (WGS) entry which is preliminary data.</text>
</comment>
<dbReference type="Proteomes" id="UP001281147">
    <property type="component" value="Unassembled WGS sequence"/>
</dbReference>
<accession>A0ACC3NIB1</accession>
<reference evidence="1" key="1">
    <citation type="submission" date="2023-07" db="EMBL/GenBank/DDBJ databases">
        <title>Black Yeasts Isolated from many extreme environments.</title>
        <authorList>
            <person name="Coleine C."/>
            <person name="Stajich J.E."/>
            <person name="Selbmann L."/>
        </authorList>
    </citation>
    <scope>NUCLEOTIDE SEQUENCE</scope>
    <source>
        <strain evidence="1">CCFEE 5714</strain>
    </source>
</reference>
<proteinExistence type="predicted"/>
<sequence length="771" mass="85259">MVQKAMHFTPEVLLSAPRRSAGVPNALGTKVLYTTSSYNFQTHSKTSELHVLEVKSGASLVLAKDEEISDLSWLDDEGIAFVCLQSGTNGCTNVCIGDATWTVRPEDAWSKRHYVAGTIDAPAGNLKIVRLQEEGKEFAFVVSARAKKDGCLFNPEKAKKTHSTGRLYDSLYVRHWDTWVGSERNSLWYGKLSENKHGKFQTSKPMNALKGTGLECPIPPFGGADNFDLGRDCIIFVAKDPHLNPALNTKSNVYVVGIESWDRPEGCALRKVPIPGFEGASTSPVVSPDGKKAAFLSMKTNGYEADKNEILVLPDLHAKDLTPQRAFAAKDSNFAGSWDRSPSSITFGAYGESFYVTAEEQGRSRLFMIQAVLTAESEPRRLTAKGYVSDCKPLQDGRIFISGSTVVDNSFYALVDPYVPPKDCGVLDTCITWTNSNSNQGSKFGLDPSQLSFIWTPASNKAVSREIQSVVVKPSTFDSSKKYPVAYLIHGGPQGSWADNWSTRWNPAVFAEQGYIVVAPNVTGSTGYGQKFTDSIRRNWGGDPYQDIVNCFQWVGENLEGADNERAVALGASYGGYMINWIQGHDLGRKFKALVCHDGILSTAGMLATEELYFPLHDLGGTPWFDPGYDASTEGERRNAAQAHRNFDASTLADWRQWDPSERFANWSTPQLVIHSSKDYRITISDGLAAFNVLQARGVESQFLTFPDENHFVLKPENSLLWHKVVLNWCNKHVGLPAFTEEDPETEEFWGGVRREREQVVEMVGLGKPET</sequence>
<evidence type="ECO:0000313" key="1">
    <source>
        <dbReference type="EMBL" id="KAK3716649.1"/>
    </source>
</evidence>